<proteinExistence type="inferred from homology"/>
<dbReference type="Gene3D" id="1.10.1740.10">
    <property type="match status" value="1"/>
</dbReference>
<dbReference type="NCBIfam" id="TIGR02937">
    <property type="entry name" value="sigma70-ECF"/>
    <property type="match status" value="1"/>
</dbReference>
<dbReference type="GO" id="GO:0006352">
    <property type="term" value="P:DNA-templated transcription initiation"/>
    <property type="evidence" value="ECO:0007669"/>
    <property type="project" value="InterPro"/>
</dbReference>
<dbReference type="InterPro" id="IPR014284">
    <property type="entry name" value="RNA_pol_sigma-70_dom"/>
</dbReference>
<accession>F2IDL5</accession>
<dbReference type="HOGENOM" id="CLU_047691_9_3_10"/>
<keyword evidence="4" id="KW-0238">DNA-binding</keyword>
<dbReference type="InterPro" id="IPR013324">
    <property type="entry name" value="RNA_pol_sigma_r3/r4-like"/>
</dbReference>
<dbReference type="CDD" id="cd06171">
    <property type="entry name" value="Sigma70_r4"/>
    <property type="match status" value="1"/>
</dbReference>
<dbReference type="Pfam" id="PF04542">
    <property type="entry name" value="Sigma70_r2"/>
    <property type="match status" value="1"/>
</dbReference>
<dbReference type="EMBL" id="CP002542">
    <property type="protein sequence ID" value="AEA43388.1"/>
    <property type="molecule type" value="Genomic_DNA"/>
</dbReference>
<reference evidence="8 9" key="1">
    <citation type="journal article" date="2011" name="Stand. Genomic Sci.">
        <title>Complete genome sequence of the gliding freshwater bacterium Fluviicola taffensis type strain (RW262).</title>
        <authorList>
            <person name="Woyke T."/>
            <person name="Chertkov O."/>
            <person name="Lapidus A."/>
            <person name="Nolan M."/>
            <person name="Lucas S."/>
            <person name="Del Rio T.G."/>
            <person name="Tice H."/>
            <person name="Cheng J.F."/>
            <person name="Tapia R."/>
            <person name="Han C."/>
            <person name="Goodwin L."/>
            <person name="Pitluck S."/>
            <person name="Liolios K."/>
            <person name="Pagani I."/>
            <person name="Ivanova N."/>
            <person name="Huntemann M."/>
            <person name="Mavromatis K."/>
            <person name="Mikhailova N."/>
            <person name="Pati A."/>
            <person name="Chen A."/>
            <person name="Palaniappan K."/>
            <person name="Land M."/>
            <person name="Hauser L."/>
            <person name="Brambilla E.M."/>
            <person name="Rohde M."/>
            <person name="Mwirichia R."/>
            <person name="Sikorski J."/>
            <person name="Tindall B.J."/>
            <person name="Goker M."/>
            <person name="Bristow J."/>
            <person name="Eisen J.A."/>
            <person name="Markowitz V."/>
            <person name="Hugenholtz P."/>
            <person name="Klenk H.P."/>
            <person name="Kyrpides N.C."/>
        </authorList>
    </citation>
    <scope>NUCLEOTIDE SEQUENCE [LARGE SCALE GENOMIC DNA]</scope>
    <source>
        <strain evidence="9">DSM 16823 / RW262 / RW262</strain>
    </source>
</reference>
<protein>
    <submittedName>
        <fullName evidence="8">RNA polymerase, sigma-24 subunit, ECF subfamily</fullName>
    </submittedName>
</protein>
<dbReference type="Proteomes" id="UP000007463">
    <property type="component" value="Chromosome"/>
</dbReference>
<dbReference type="eggNOG" id="COG1595">
    <property type="taxonomic scope" value="Bacteria"/>
</dbReference>
<dbReference type="InterPro" id="IPR007630">
    <property type="entry name" value="RNA_pol_sigma70_r4"/>
</dbReference>
<evidence type="ECO:0000259" key="7">
    <source>
        <dbReference type="Pfam" id="PF04545"/>
    </source>
</evidence>
<dbReference type="InterPro" id="IPR007627">
    <property type="entry name" value="RNA_pol_sigma70_r2"/>
</dbReference>
<evidence type="ECO:0000313" key="9">
    <source>
        <dbReference type="Proteomes" id="UP000007463"/>
    </source>
</evidence>
<dbReference type="AlphaFoldDB" id="F2IDL5"/>
<gene>
    <name evidence="8" type="ordered locus">Fluta_1394</name>
</gene>
<evidence type="ECO:0000313" key="8">
    <source>
        <dbReference type="EMBL" id="AEA43388.1"/>
    </source>
</evidence>
<reference evidence="9" key="2">
    <citation type="submission" date="2011-02" db="EMBL/GenBank/DDBJ databases">
        <title>The complete genome of Fluviicola taffensis DSM 16823.</title>
        <authorList>
            <consortium name="US DOE Joint Genome Institute (JGI-PGF)"/>
            <person name="Lucas S."/>
            <person name="Copeland A."/>
            <person name="Lapidus A."/>
            <person name="Bruce D."/>
            <person name="Goodwin L."/>
            <person name="Pitluck S."/>
            <person name="Kyrpides N."/>
            <person name="Mavromatis K."/>
            <person name="Ivanova N."/>
            <person name="Mikhailova N."/>
            <person name="Pagani I."/>
            <person name="Chertkov O."/>
            <person name="Detter J.C."/>
            <person name="Han C."/>
            <person name="Tapia R."/>
            <person name="Land M."/>
            <person name="Hauser L."/>
            <person name="Markowitz V."/>
            <person name="Cheng J.-F."/>
            <person name="Hugenholtz P."/>
            <person name="Woyke T."/>
            <person name="Wu D."/>
            <person name="Tindall B."/>
            <person name="Pomrenke H.G."/>
            <person name="Brambilla E."/>
            <person name="Klenk H.-P."/>
            <person name="Eisen J.A."/>
        </authorList>
    </citation>
    <scope>NUCLEOTIDE SEQUENCE [LARGE SCALE GENOMIC DNA]</scope>
    <source>
        <strain evidence="9">DSM 16823 / RW262 / RW262</strain>
    </source>
</reference>
<dbReference type="PANTHER" id="PTHR43133:SF62">
    <property type="entry name" value="RNA POLYMERASE SIGMA FACTOR SIGZ"/>
    <property type="match status" value="1"/>
</dbReference>
<dbReference type="InterPro" id="IPR039425">
    <property type="entry name" value="RNA_pol_sigma-70-like"/>
</dbReference>
<evidence type="ECO:0000256" key="3">
    <source>
        <dbReference type="ARBA" id="ARBA00023082"/>
    </source>
</evidence>
<dbReference type="SUPFAM" id="SSF88659">
    <property type="entry name" value="Sigma3 and sigma4 domains of RNA polymerase sigma factors"/>
    <property type="match status" value="1"/>
</dbReference>
<dbReference type="InterPro" id="IPR036388">
    <property type="entry name" value="WH-like_DNA-bd_sf"/>
</dbReference>
<dbReference type="Gene3D" id="1.10.10.10">
    <property type="entry name" value="Winged helix-like DNA-binding domain superfamily/Winged helix DNA-binding domain"/>
    <property type="match status" value="1"/>
</dbReference>
<name>F2IDL5_FLUTR</name>
<keyword evidence="3" id="KW-0731">Sigma factor</keyword>
<keyword evidence="5" id="KW-0804">Transcription</keyword>
<dbReference type="PANTHER" id="PTHR43133">
    <property type="entry name" value="RNA POLYMERASE ECF-TYPE SIGMA FACTO"/>
    <property type="match status" value="1"/>
</dbReference>
<dbReference type="GO" id="GO:0016987">
    <property type="term" value="F:sigma factor activity"/>
    <property type="evidence" value="ECO:0007669"/>
    <property type="project" value="UniProtKB-KW"/>
</dbReference>
<evidence type="ECO:0000259" key="6">
    <source>
        <dbReference type="Pfam" id="PF04542"/>
    </source>
</evidence>
<evidence type="ECO:0000256" key="2">
    <source>
        <dbReference type="ARBA" id="ARBA00023015"/>
    </source>
</evidence>
<dbReference type="RefSeq" id="WP_013686159.1">
    <property type="nucleotide sequence ID" value="NC_015321.1"/>
</dbReference>
<dbReference type="GO" id="GO:0003677">
    <property type="term" value="F:DNA binding"/>
    <property type="evidence" value="ECO:0007669"/>
    <property type="project" value="UniProtKB-KW"/>
</dbReference>
<evidence type="ECO:0000256" key="5">
    <source>
        <dbReference type="ARBA" id="ARBA00023163"/>
    </source>
</evidence>
<evidence type="ECO:0000256" key="1">
    <source>
        <dbReference type="ARBA" id="ARBA00010641"/>
    </source>
</evidence>
<feature type="domain" description="RNA polymerase sigma-70 region 2" evidence="6">
    <location>
        <begin position="28"/>
        <end position="95"/>
    </location>
</feature>
<dbReference type="InterPro" id="IPR013325">
    <property type="entry name" value="RNA_pol_sigma_r2"/>
</dbReference>
<dbReference type="SUPFAM" id="SSF88946">
    <property type="entry name" value="Sigma2 domain of RNA polymerase sigma factors"/>
    <property type="match status" value="1"/>
</dbReference>
<sequence>MDSLNNIEISALVSEVKAGDQNAFAQVYDRYCGAINSVIGRFINDDEIAQDVLQDTFIKVWKNIQLYDDTKGSFFTWMLNIARNTSIDALRKLKKENKAEIQILETTVNSSTTVQQNVSTIGLRQLVDRLPAEQQTMIEYLYFKGYTQQEVADELDIPLGTVKTRSRAAMAELRKWFTLLILWI</sequence>
<dbReference type="STRING" id="755732.Fluta_1394"/>
<evidence type="ECO:0000256" key="4">
    <source>
        <dbReference type="ARBA" id="ARBA00023125"/>
    </source>
</evidence>
<dbReference type="Pfam" id="PF04545">
    <property type="entry name" value="Sigma70_r4"/>
    <property type="match status" value="1"/>
</dbReference>
<feature type="domain" description="RNA polymerase sigma-70 region 4" evidence="7">
    <location>
        <begin position="128"/>
        <end position="175"/>
    </location>
</feature>
<keyword evidence="9" id="KW-1185">Reference proteome</keyword>
<dbReference type="KEGG" id="fte:Fluta_1394"/>
<keyword evidence="2" id="KW-0805">Transcription regulation</keyword>
<organism evidence="8 9">
    <name type="scientific">Fluviicola taffensis (strain DSM 16823 / NCIMB 13979 / RW262)</name>
    <dbReference type="NCBI Taxonomy" id="755732"/>
    <lineage>
        <taxon>Bacteria</taxon>
        <taxon>Pseudomonadati</taxon>
        <taxon>Bacteroidota</taxon>
        <taxon>Flavobacteriia</taxon>
        <taxon>Flavobacteriales</taxon>
        <taxon>Crocinitomicaceae</taxon>
        <taxon>Fluviicola</taxon>
    </lineage>
</organism>
<comment type="similarity">
    <text evidence="1">Belongs to the sigma-70 factor family. ECF subfamily.</text>
</comment>